<dbReference type="Pfam" id="PF02687">
    <property type="entry name" value="FtsX"/>
    <property type="match status" value="1"/>
</dbReference>
<feature type="domain" description="ABC3 transporter permease C-terminal" evidence="8">
    <location>
        <begin position="262"/>
        <end position="370"/>
    </location>
</feature>
<evidence type="ECO:0000259" key="8">
    <source>
        <dbReference type="Pfam" id="PF02687"/>
    </source>
</evidence>
<evidence type="ECO:0000256" key="4">
    <source>
        <dbReference type="ARBA" id="ARBA00022989"/>
    </source>
</evidence>
<protein>
    <recommendedName>
        <fullName evidence="12">ABC transporter permease</fullName>
    </recommendedName>
</protein>
<dbReference type="PANTHER" id="PTHR30572">
    <property type="entry name" value="MEMBRANE COMPONENT OF TRANSPORTER-RELATED"/>
    <property type="match status" value="1"/>
</dbReference>
<reference evidence="10 11" key="1">
    <citation type="submission" date="2016-03" db="EMBL/GenBank/DDBJ databases">
        <authorList>
            <person name="Cho S.-Y."/>
            <person name="Lim S."/>
            <person name="Kim H."/>
            <person name="Soh E.H."/>
            <person name="Moon J.S."/>
        </authorList>
    </citation>
    <scope>NUCLEOTIDE SEQUENCE [LARGE SCALE GENOMIC DNA]</scope>
    <source>
        <strain evidence="10 11">KCTC 3810</strain>
    </source>
</reference>
<evidence type="ECO:0000256" key="5">
    <source>
        <dbReference type="ARBA" id="ARBA00023136"/>
    </source>
</evidence>
<sequence length="381" mass="40979">MIRETFRMAWTNIVHHKMRSFLTTLGVIIGVASIIALISIVNGATASINAEVSTFGANKLTIQTTTSPLKAGLSQGQLEELNQVDGTRGIAPTLTTQLSVRSADARLDDVTISGRNHIYYQESADVTQGREIKISDVEQETVVAVISPSVARTLFPGQEPVGQSLFLNGLTYQVIGVSDTDSEEIVIPYTTALRTLDIDTVQQVDVFKEESADVATVKRDLSAKMYQFYNEQEDRYTIVSLDEALDSIDQINTMLSLLLTGIASISLIVGGIGIMNMMLVSVTERTTEIGLRKALGARPRAIRLQFLLESILLSLMGGGIGIIVGVGLAYLVSLLIGTTFTISVGTLLLAAGFSMLVGVVFGYAPARKASLLHPIEALRNA</sequence>
<keyword evidence="5 7" id="KW-0472">Membrane</keyword>
<dbReference type="EMBL" id="LVVL01000001">
    <property type="protein sequence ID" value="OAN15390.1"/>
    <property type="molecule type" value="Genomic_DNA"/>
</dbReference>
<dbReference type="Pfam" id="PF12704">
    <property type="entry name" value="MacB_PCD"/>
    <property type="match status" value="1"/>
</dbReference>
<accession>A0ABX2VB00</accession>
<keyword evidence="4 7" id="KW-1133">Transmembrane helix</keyword>
<evidence type="ECO:0000256" key="3">
    <source>
        <dbReference type="ARBA" id="ARBA00022692"/>
    </source>
</evidence>
<dbReference type="InterPro" id="IPR003838">
    <property type="entry name" value="ABC3_permease_C"/>
</dbReference>
<dbReference type="PANTHER" id="PTHR30572:SF4">
    <property type="entry name" value="ABC TRANSPORTER PERMEASE YTRF"/>
    <property type="match status" value="1"/>
</dbReference>
<name>A0ABX2VB00_9BACL</name>
<evidence type="ECO:0008006" key="12">
    <source>
        <dbReference type="Google" id="ProtNLM"/>
    </source>
</evidence>
<dbReference type="RefSeq" id="WP_028106230.1">
    <property type="nucleotide sequence ID" value="NZ_LVVL01000001.1"/>
</dbReference>
<organism evidence="10 11">
    <name type="scientific">Exiguobacterium undae</name>
    <dbReference type="NCBI Taxonomy" id="169177"/>
    <lineage>
        <taxon>Bacteria</taxon>
        <taxon>Bacillati</taxon>
        <taxon>Bacillota</taxon>
        <taxon>Bacilli</taxon>
        <taxon>Bacillales</taxon>
        <taxon>Bacillales Family XII. Incertae Sedis</taxon>
        <taxon>Exiguobacterium</taxon>
    </lineage>
</organism>
<dbReference type="Proteomes" id="UP000078447">
    <property type="component" value="Unassembled WGS sequence"/>
</dbReference>
<dbReference type="InterPro" id="IPR025857">
    <property type="entry name" value="MacB_PCD"/>
</dbReference>
<keyword evidence="11" id="KW-1185">Reference proteome</keyword>
<keyword evidence="3 7" id="KW-0812">Transmembrane</keyword>
<comment type="similarity">
    <text evidence="6">Belongs to the ABC-4 integral membrane protein family.</text>
</comment>
<proteinExistence type="inferred from homology"/>
<evidence type="ECO:0000256" key="2">
    <source>
        <dbReference type="ARBA" id="ARBA00022475"/>
    </source>
</evidence>
<feature type="transmembrane region" description="Helical" evidence="7">
    <location>
        <begin position="342"/>
        <end position="364"/>
    </location>
</feature>
<dbReference type="InterPro" id="IPR050250">
    <property type="entry name" value="Macrolide_Exporter_MacB"/>
</dbReference>
<keyword evidence="2" id="KW-1003">Cell membrane</keyword>
<feature type="transmembrane region" description="Helical" evidence="7">
    <location>
        <begin position="257"/>
        <end position="283"/>
    </location>
</feature>
<feature type="domain" description="MacB-like periplasmic core" evidence="9">
    <location>
        <begin position="20"/>
        <end position="222"/>
    </location>
</feature>
<comment type="subcellular location">
    <subcellularLocation>
        <location evidence="1">Cell membrane</location>
        <topology evidence="1">Multi-pass membrane protein</topology>
    </subcellularLocation>
</comment>
<feature type="transmembrane region" description="Helical" evidence="7">
    <location>
        <begin position="21"/>
        <end position="41"/>
    </location>
</feature>
<evidence type="ECO:0000256" key="6">
    <source>
        <dbReference type="ARBA" id="ARBA00038076"/>
    </source>
</evidence>
<evidence type="ECO:0000256" key="1">
    <source>
        <dbReference type="ARBA" id="ARBA00004651"/>
    </source>
</evidence>
<gene>
    <name evidence="10" type="ORF">A3783_05495</name>
</gene>
<feature type="transmembrane region" description="Helical" evidence="7">
    <location>
        <begin position="304"/>
        <end position="336"/>
    </location>
</feature>
<evidence type="ECO:0000313" key="11">
    <source>
        <dbReference type="Proteomes" id="UP000078447"/>
    </source>
</evidence>
<evidence type="ECO:0000259" key="9">
    <source>
        <dbReference type="Pfam" id="PF12704"/>
    </source>
</evidence>
<evidence type="ECO:0000313" key="10">
    <source>
        <dbReference type="EMBL" id="OAN15390.1"/>
    </source>
</evidence>
<evidence type="ECO:0000256" key="7">
    <source>
        <dbReference type="SAM" id="Phobius"/>
    </source>
</evidence>
<comment type="caution">
    <text evidence="10">The sequence shown here is derived from an EMBL/GenBank/DDBJ whole genome shotgun (WGS) entry which is preliminary data.</text>
</comment>